<accession>A0AAE1CPE0</accession>
<evidence type="ECO:0000313" key="1">
    <source>
        <dbReference type="EMBL" id="KAK3723381.1"/>
    </source>
</evidence>
<name>A0AAE1CPE0_9GAST</name>
<dbReference type="AlphaFoldDB" id="A0AAE1CPE0"/>
<dbReference type="Proteomes" id="UP001283361">
    <property type="component" value="Unassembled WGS sequence"/>
</dbReference>
<proteinExistence type="predicted"/>
<gene>
    <name evidence="1" type="ORF">RRG08_044286</name>
</gene>
<evidence type="ECO:0000313" key="2">
    <source>
        <dbReference type="Proteomes" id="UP001283361"/>
    </source>
</evidence>
<organism evidence="1 2">
    <name type="scientific">Elysia crispata</name>
    <name type="common">lettuce slug</name>
    <dbReference type="NCBI Taxonomy" id="231223"/>
    <lineage>
        <taxon>Eukaryota</taxon>
        <taxon>Metazoa</taxon>
        <taxon>Spiralia</taxon>
        <taxon>Lophotrochozoa</taxon>
        <taxon>Mollusca</taxon>
        <taxon>Gastropoda</taxon>
        <taxon>Heterobranchia</taxon>
        <taxon>Euthyneura</taxon>
        <taxon>Panpulmonata</taxon>
        <taxon>Sacoglossa</taxon>
        <taxon>Placobranchoidea</taxon>
        <taxon>Plakobranchidae</taxon>
        <taxon>Elysia</taxon>
    </lineage>
</organism>
<sequence length="75" mass="8500">MSPFSACVPHLAETEVPVPPLFSQMAAVSLDSLSPRLPQIPLFIVWFGLPAPMRTHALTQIWCEWERAFSSKMRF</sequence>
<comment type="caution">
    <text evidence="1">The sequence shown here is derived from an EMBL/GenBank/DDBJ whole genome shotgun (WGS) entry which is preliminary data.</text>
</comment>
<keyword evidence="2" id="KW-1185">Reference proteome</keyword>
<protein>
    <submittedName>
        <fullName evidence="1">Uncharacterized protein</fullName>
    </submittedName>
</protein>
<dbReference type="EMBL" id="JAWDGP010007362">
    <property type="protein sequence ID" value="KAK3723381.1"/>
    <property type="molecule type" value="Genomic_DNA"/>
</dbReference>
<reference evidence="1" key="1">
    <citation type="journal article" date="2023" name="G3 (Bethesda)">
        <title>A reference genome for the long-term kleptoplast-retaining sea slug Elysia crispata morphotype clarki.</title>
        <authorList>
            <person name="Eastman K.E."/>
            <person name="Pendleton A.L."/>
            <person name="Shaikh M.A."/>
            <person name="Suttiyut T."/>
            <person name="Ogas R."/>
            <person name="Tomko P."/>
            <person name="Gavelis G."/>
            <person name="Widhalm J.R."/>
            <person name="Wisecaver J.H."/>
        </authorList>
    </citation>
    <scope>NUCLEOTIDE SEQUENCE</scope>
    <source>
        <strain evidence="1">ECLA1</strain>
    </source>
</reference>